<dbReference type="Gene3D" id="3.40.50.1110">
    <property type="entry name" value="SGNH hydrolase"/>
    <property type="match status" value="1"/>
</dbReference>
<dbReference type="RefSeq" id="WP_073434915.1">
    <property type="nucleotide sequence ID" value="NZ_BJXU01000039.1"/>
</dbReference>
<dbReference type="OrthoDB" id="9786188at2"/>
<dbReference type="Proteomes" id="UP000184123">
    <property type="component" value="Unassembled WGS sequence"/>
</dbReference>
<dbReference type="SUPFAM" id="SSF52266">
    <property type="entry name" value="SGNH hydrolase"/>
    <property type="match status" value="1"/>
</dbReference>
<dbReference type="EMBL" id="FRCA01000004">
    <property type="protein sequence ID" value="SHL97252.1"/>
    <property type="molecule type" value="Genomic_DNA"/>
</dbReference>
<sequence>MTNAIPEVGRWQRGPLKCRRWLLSVITLFAALWLSIGTAHSQTQAQSPILLVVGDSLSAAYGIPQEAGWVTLLDQRLDGRAQVINASISGETSSGGASRLAGLLEQHQPDIVVLELGGNDGLRGLPPQQMQANLNRMIEQSRSSGADVLLVGIDIPPNYGQAYREAFGQVFRSLADEHQLPLLPFLLEGIALKPELMQEDGIHPTADAQPLMLDNVWAELAPLLREQGVQLATKASQAKASQAEPSS</sequence>
<gene>
    <name evidence="2" type="primary">tesA</name>
    <name evidence="2" type="ORF">HCU01_12870</name>
    <name evidence="3" type="ORF">SAMN05660971_01869</name>
</gene>
<name>A0A1M7EZL0_9GAMM</name>
<dbReference type="Pfam" id="PF13472">
    <property type="entry name" value="Lipase_GDSL_2"/>
    <property type="match status" value="1"/>
</dbReference>
<dbReference type="EMBL" id="BJXU01000039">
    <property type="protein sequence ID" value="GEN23338.1"/>
    <property type="molecule type" value="Genomic_DNA"/>
</dbReference>
<reference evidence="3 4" key="1">
    <citation type="submission" date="2016-11" db="EMBL/GenBank/DDBJ databases">
        <authorList>
            <person name="Jaros S."/>
            <person name="Januszkiewicz K."/>
            <person name="Wedrychowicz H."/>
        </authorList>
    </citation>
    <scope>NUCLEOTIDE SEQUENCE [LARGE SCALE GENOMIC DNA]</scope>
    <source>
        <strain evidence="3 4">DSM 4740</strain>
    </source>
</reference>
<dbReference type="GO" id="GO:0004622">
    <property type="term" value="F:phosphatidylcholine lysophospholipase activity"/>
    <property type="evidence" value="ECO:0007669"/>
    <property type="project" value="TreeGrafter"/>
</dbReference>
<dbReference type="InterPro" id="IPR036514">
    <property type="entry name" value="SGNH_hydro_sf"/>
</dbReference>
<evidence type="ECO:0000313" key="3">
    <source>
        <dbReference type="EMBL" id="SHL97252.1"/>
    </source>
</evidence>
<dbReference type="STRING" id="44933.SAMN05660971_01869"/>
<reference evidence="2 5" key="2">
    <citation type="submission" date="2019-07" db="EMBL/GenBank/DDBJ databases">
        <title>Whole genome shotgun sequence of Halomonas cupida NBRC 102219.</title>
        <authorList>
            <person name="Hosoyama A."/>
            <person name="Uohara A."/>
            <person name="Ohji S."/>
            <person name="Ichikawa N."/>
        </authorList>
    </citation>
    <scope>NUCLEOTIDE SEQUENCE [LARGE SCALE GENOMIC DNA]</scope>
    <source>
        <strain evidence="2 5">NBRC 102219</strain>
    </source>
</reference>
<evidence type="ECO:0000313" key="4">
    <source>
        <dbReference type="Proteomes" id="UP000184123"/>
    </source>
</evidence>
<proteinExistence type="predicted"/>
<dbReference type="CDD" id="cd01822">
    <property type="entry name" value="Lysophospholipase_L1_like"/>
    <property type="match status" value="1"/>
</dbReference>
<feature type="domain" description="SGNH hydrolase-type esterase" evidence="1">
    <location>
        <begin position="52"/>
        <end position="207"/>
    </location>
</feature>
<dbReference type="AlphaFoldDB" id="A0A1M7EZL0"/>
<protein>
    <submittedName>
        <fullName evidence="3">Acyl-CoA thioesterase-1</fullName>
    </submittedName>
    <submittedName>
        <fullName evidence="2">Arylesterase</fullName>
    </submittedName>
</protein>
<evidence type="ECO:0000313" key="2">
    <source>
        <dbReference type="EMBL" id="GEN23338.1"/>
    </source>
</evidence>
<dbReference type="PANTHER" id="PTHR30383">
    <property type="entry name" value="THIOESTERASE 1/PROTEASE 1/LYSOPHOSPHOLIPASE L1"/>
    <property type="match status" value="1"/>
</dbReference>
<evidence type="ECO:0000259" key="1">
    <source>
        <dbReference type="Pfam" id="PF13472"/>
    </source>
</evidence>
<dbReference type="PANTHER" id="PTHR30383:SF24">
    <property type="entry name" value="THIOESTERASE 1_PROTEASE 1_LYSOPHOSPHOLIPASE L1"/>
    <property type="match status" value="1"/>
</dbReference>
<dbReference type="Proteomes" id="UP000321726">
    <property type="component" value="Unassembled WGS sequence"/>
</dbReference>
<accession>A0A1M7EZL0</accession>
<keyword evidence="5" id="KW-1185">Reference proteome</keyword>
<evidence type="ECO:0000313" key="5">
    <source>
        <dbReference type="Proteomes" id="UP000321726"/>
    </source>
</evidence>
<dbReference type="InterPro" id="IPR051532">
    <property type="entry name" value="Ester_Hydrolysis_Enzymes"/>
</dbReference>
<organism evidence="3 4">
    <name type="scientific">Halomonas cupida</name>
    <dbReference type="NCBI Taxonomy" id="44933"/>
    <lineage>
        <taxon>Bacteria</taxon>
        <taxon>Pseudomonadati</taxon>
        <taxon>Pseudomonadota</taxon>
        <taxon>Gammaproteobacteria</taxon>
        <taxon>Oceanospirillales</taxon>
        <taxon>Halomonadaceae</taxon>
        <taxon>Halomonas</taxon>
    </lineage>
</organism>
<dbReference type="InterPro" id="IPR013830">
    <property type="entry name" value="SGNH_hydro"/>
</dbReference>